<gene>
    <name evidence="2" type="ORF">GORHZ_135_00340</name>
</gene>
<dbReference type="AlphaFoldDB" id="K6WCM7"/>
<organism evidence="2 3">
    <name type="scientific">Gordonia rhizosphera NBRC 16068</name>
    <dbReference type="NCBI Taxonomy" id="1108045"/>
    <lineage>
        <taxon>Bacteria</taxon>
        <taxon>Bacillati</taxon>
        <taxon>Actinomycetota</taxon>
        <taxon>Actinomycetes</taxon>
        <taxon>Mycobacteriales</taxon>
        <taxon>Gordoniaceae</taxon>
        <taxon>Gordonia</taxon>
    </lineage>
</organism>
<reference evidence="2 3" key="1">
    <citation type="submission" date="2012-08" db="EMBL/GenBank/DDBJ databases">
        <title>Whole genome shotgun sequence of Gordonia rhizosphera NBRC 16068.</title>
        <authorList>
            <person name="Takarada H."/>
            <person name="Isaki S."/>
            <person name="Hosoyama A."/>
            <person name="Tsuchikane K."/>
            <person name="Katsumata H."/>
            <person name="Baba S."/>
            <person name="Ohji S."/>
            <person name="Yamazaki S."/>
            <person name="Fujita N."/>
        </authorList>
    </citation>
    <scope>NUCLEOTIDE SEQUENCE [LARGE SCALE GENOMIC DNA]</scope>
    <source>
        <strain evidence="2 3">NBRC 16068</strain>
    </source>
</reference>
<dbReference type="Proteomes" id="UP000008363">
    <property type="component" value="Unassembled WGS sequence"/>
</dbReference>
<protein>
    <submittedName>
        <fullName evidence="2">Uncharacterized protein</fullName>
    </submittedName>
</protein>
<evidence type="ECO:0000313" key="3">
    <source>
        <dbReference type="Proteomes" id="UP000008363"/>
    </source>
</evidence>
<proteinExistence type="predicted"/>
<accession>K6WCM7</accession>
<comment type="caution">
    <text evidence="2">The sequence shown here is derived from an EMBL/GenBank/DDBJ whole genome shotgun (WGS) entry which is preliminary data.</text>
</comment>
<dbReference type="STRING" id="1108045.GORHZ_135_00340"/>
<sequence>MPRLIELEVKRCRPAIHADVRAERGYSLDKSDRWRPDSPEEARNCAENSLDQLGNSVKHVQPPSDVVVSRCRVSPPAPSGLAIGFWGGRRNGSRDHPVRTSPRVRPALHVAETFSRSDPTQSLELEGGFKYVRDN</sequence>
<evidence type="ECO:0000256" key="1">
    <source>
        <dbReference type="SAM" id="MobiDB-lite"/>
    </source>
</evidence>
<dbReference type="EMBL" id="BAHC01000135">
    <property type="protein sequence ID" value="GAB91486.1"/>
    <property type="molecule type" value="Genomic_DNA"/>
</dbReference>
<feature type="region of interest" description="Disordered" evidence="1">
    <location>
        <begin position="84"/>
        <end position="103"/>
    </location>
</feature>
<keyword evidence="3" id="KW-1185">Reference proteome</keyword>
<feature type="region of interest" description="Disordered" evidence="1">
    <location>
        <begin position="21"/>
        <end position="43"/>
    </location>
</feature>
<name>K6WCM7_9ACTN</name>
<evidence type="ECO:0000313" key="2">
    <source>
        <dbReference type="EMBL" id="GAB91486.1"/>
    </source>
</evidence>